<dbReference type="PATRIC" id="fig|1800.3.peg.104"/>
<accession>A0A0J6ZJ63</accession>
<name>A0A0J6ZJ63_MYCCU</name>
<dbReference type="EMBL" id="JYNX01000005">
    <property type="protein sequence ID" value="KMO84961.1"/>
    <property type="molecule type" value="Genomic_DNA"/>
</dbReference>
<protein>
    <submittedName>
        <fullName evidence="1">Uncharacterized protein</fullName>
    </submittedName>
</protein>
<keyword evidence="2" id="KW-1185">Reference proteome</keyword>
<reference evidence="1 2" key="1">
    <citation type="journal article" date="2015" name="Genome Biol. Evol.">
        <title>Characterization of Three Mycobacterium spp. with Potential Use in Bioremediation by Genome Sequencing and Comparative Genomics.</title>
        <authorList>
            <person name="Das S."/>
            <person name="Pettersson B.M."/>
            <person name="Behra P.R."/>
            <person name="Ramesh M."/>
            <person name="Dasgupta S."/>
            <person name="Bhattacharya A."/>
            <person name="Kirsebom L.A."/>
        </authorList>
    </citation>
    <scope>NUCLEOTIDE SEQUENCE [LARGE SCALE GENOMIC DNA]</scope>
    <source>
        <strain evidence="1 2">DSM 44219</strain>
    </source>
</reference>
<sequence length="130" mass="13131" precursor="true">MGRRRITAVASAAVLSGGFTLTGFGVVTMGPLASVAQAGPTCSPGEATTPECAPPEGMPACNAFGQCGQIWCPASGMTPVAGWDLSRCHTFYFDPNAPDTKPVMISGNPPGPPPPPPPPCIPLVNCLPGL</sequence>
<evidence type="ECO:0000313" key="1">
    <source>
        <dbReference type="EMBL" id="KMO84961.1"/>
    </source>
</evidence>
<proteinExistence type="predicted"/>
<organism evidence="1 2">
    <name type="scientific">Mycolicibacterium chubuense</name>
    <name type="common">Mycobacterium chubuense</name>
    <dbReference type="NCBI Taxonomy" id="1800"/>
    <lineage>
        <taxon>Bacteria</taxon>
        <taxon>Bacillati</taxon>
        <taxon>Actinomycetota</taxon>
        <taxon>Actinomycetes</taxon>
        <taxon>Mycobacteriales</taxon>
        <taxon>Mycobacteriaceae</taxon>
        <taxon>Mycolicibacterium</taxon>
    </lineage>
</organism>
<dbReference type="AlphaFoldDB" id="A0A0J6ZJ63"/>
<comment type="caution">
    <text evidence="1">The sequence shown here is derived from an EMBL/GenBank/DDBJ whole genome shotgun (WGS) entry which is preliminary data.</text>
</comment>
<dbReference type="Proteomes" id="UP000036176">
    <property type="component" value="Unassembled WGS sequence"/>
</dbReference>
<gene>
    <name evidence="1" type="ORF">MCHUDSM44219_00104</name>
</gene>
<evidence type="ECO:0000313" key="2">
    <source>
        <dbReference type="Proteomes" id="UP000036176"/>
    </source>
</evidence>
<dbReference type="RefSeq" id="WP_236695300.1">
    <property type="nucleotide sequence ID" value="NZ_JYNX01000005.1"/>
</dbReference>